<evidence type="ECO:0000313" key="10">
    <source>
        <dbReference type="Proteomes" id="UP000243459"/>
    </source>
</evidence>
<feature type="domain" description="C3H1-type" evidence="8">
    <location>
        <begin position="14"/>
        <end position="43"/>
    </location>
</feature>
<dbReference type="Pfam" id="PF15663">
    <property type="entry name" value="zf-CCCH_3"/>
    <property type="match status" value="1"/>
</dbReference>
<feature type="zinc finger region" description="C3H1-type" evidence="6">
    <location>
        <begin position="45"/>
        <end position="71"/>
    </location>
</feature>
<dbReference type="PANTHER" id="PTHR15725:SF14">
    <property type="entry name" value="ZINC FINGER CCCH DOMAIN-CONTAINING PROTEIN 11A"/>
    <property type="match status" value="1"/>
</dbReference>
<keyword evidence="2" id="KW-0677">Repeat</keyword>
<dbReference type="Pfam" id="PF14608">
    <property type="entry name" value="zf-CCCH_2"/>
    <property type="match status" value="1"/>
</dbReference>
<proteinExistence type="predicted"/>
<reference evidence="10" key="1">
    <citation type="journal article" date="2017" name="Nat. Commun.">
        <title>The asparagus genome sheds light on the origin and evolution of a young Y chromosome.</title>
        <authorList>
            <person name="Harkess A."/>
            <person name="Zhou J."/>
            <person name="Xu C."/>
            <person name="Bowers J.E."/>
            <person name="Van der Hulst R."/>
            <person name="Ayyampalayam S."/>
            <person name="Mercati F."/>
            <person name="Riccardi P."/>
            <person name="McKain M.R."/>
            <person name="Kakrana A."/>
            <person name="Tang H."/>
            <person name="Ray J."/>
            <person name="Groenendijk J."/>
            <person name="Arikit S."/>
            <person name="Mathioni S.M."/>
            <person name="Nakano M."/>
            <person name="Shan H."/>
            <person name="Telgmann-Rauber A."/>
            <person name="Kanno A."/>
            <person name="Yue Z."/>
            <person name="Chen H."/>
            <person name="Li W."/>
            <person name="Chen Y."/>
            <person name="Xu X."/>
            <person name="Zhang Y."/>
            <person name="Luo S."/>
            <person name="Chen H."/>
            <person name="Gao J."/>
            <person name="Mao Z."/>
            <person name="Pires J.C."/>
            <person name="Luo M."/>
            <person name="Kudrna D."/>
            <person name="Wing R.A."/>
            <person name="Meyers B.C."/>
            <person name="Yi K."/>
            <person name="Kong H."/>
            <person name="Lavrijsen P."/>
            <person name="Sunseri F."/>
            <person name="Falavigna A."/>
            <person name="Ye Y."/>
            <person name="Leebens-Mack J.H."/>
            <person name="Chen G."/>
        </authorList>
    </citation>
    <scope>NUCLEOTIDE SEQUENCE [LARGE SCALE GENOMIC DNA]</scope>
    <source>
        <strain evidence="10">cv. DH0086</strain>
    </source>
</reference>
<feature type="region of interest" description="Disordered" evidence="7">
    <location>
        <begin position="342"/>
        <end position="481"/>
    </location>
</feature>
<dbReference type="Gramene" id="ONK79844">
    <property type="protein sequence ID" value="ONK79844"/>
    <property type="gene ID" value="A4U43_C01F10700"/>
</dbReference>
<sequence length="660" mass="74108">MDSGGVPTAEEEALKKNTDCVYFLASPLTCKKGNECEYRHSEGARLNPRDCYYWLNSNCLNPKCAFRHPPLAGLFGSPGSGPTLPSIPTVPSKQIPVVHAPPYSLNKQSRSQQCIFFQKGHCLKGEICPFSHETQANGDVVSQQLAKASPSFSEQPQATLKYESWSIKQCSNKQSIPKVSADIKLKAPVSSTKPVIRNELQSSNGVTHAKNFLSNSQPAHAPVINSNAWSRSQNHQIHSLDEHLQNDLEPGEIVGEHSSVFDAHVVNSTKASEFGRKSALNDYQHCSSDYKPVNIFERNQCRRSVDKYSGQNGRIQDYRNPRPHKILSERSLERSQLPERRVLQKPKSPNEVDRADLRHRLKQRKLDSSRSAIRSDHYVEEKERDYGHHSHRNQLQVPLETSVSSRLRGRITLPAASSGDSFSLQSEQRDVSRNRGRLSPTRASVSNQVRQNERTRRLSEDPPLRNLGGRLSKREDVDSLNFNGPKSLAELKGAKLVKSSQEQTTKVQNNEDSPSFEGPKPLSVLLKRKREDVPLDSVDTCNADENNQRNGVPQVSDCDPVTNKQPQPKVETVEDEKDSTPSRDDELITYDGDSSAKDHMDVDAMEDEGLQNFEQRDGEYEYEATVGGDYKTEYESQGEEEDDELDDEDDFARKAGLLFS</sequence>
<keyword evidence="10" id="KW-1185">Reference proteome</keyword>
<dbReference type="InterPro" id="IPR036855">
    <property type="entry name" value="Znf_CCCH_sf"/>
</dbReference>
<dbReference type="FunFam" id="4.10.1000.10:FF:000021">
    <property type="entry name" value="Zinc finger CCCH domain-containing protein 17"/>
    <property type="match status" value="1"/>
</dbReference>
<dbReference type="PROSITE" id="PS50103">
    <property type="entry name" value="ZF_C3H1"/>
    <property type="match status" value="3"/>
</dbReference>
<dbReference type="SUPFAM" id="SSF90229">
    <property type="entry name" value="CCCH zinc finger"/>
    <property type="match status" value="1"/>
</dbReference>
<evidence type="ECO:0000256" key="2">
    <source>
        <dbReference type="ARBA" id="ARBA00022737"/>
    </source>
</evidence>
<evidence type="ECO:0000259" key="8">
    <source>
        <dbReference type="PROSITE" id="PS50103"/>
    </source>
</evidence>
<dbReference type="AlphaFoldDB" id="A0A5P1FP88"/>
<dbReference type="Gene3D" id="4.10.1000.10">
    <property type="entry name" value="Zinc finger, CCCH-type"/>
    <property type="match status" value="1"/>
</dbReference>
<feature type="zinc finger region" description="C3H1-type" evidence="6">
    <location>
        <begin position="14"/>
        <end position="43"/>
    </location>
</feature>
<keyword evidence="1 6" id="KW-0479">Metal-binding</keyword>
<evidence type="ECO:0000256" key="4">
    <source>
        <dbReference type="ARBA" id="ARBA00022833"/>
    </source>
</evidence>
<keyword evidence="5" id="KW-0238">DNA-binding</keyword>
<dbReference type="GO" id="GO:0008270">
    <property type="term" value="F:zinc ion binding"/>
    <property type="evidence" value="ECO:0007669"/>
    <property type="project" value="UniProtKB-KW"/>
</dbReference>
<evidence type="ECO:0000256" key="6">
    <source>
        <dbReference type="PROSITE-ProRule" id="PRU00723"/>
    </source>
</evidence>
<feature type="compositionally biased region" description="Polar residues" evidence="7">
    <location>
        <begin position="393"/>
        <end position="405"/>
    </location>
</feature>
<evidence type="ECO:0000256" key="5">
    <source>
        <dbReference type="ARBA" id="ARBA00023125"/>
    </source>
</evidence>
<feature type="domain" description="C3H1-type" evidence="8">
    <location>
        <begin position="108"/>
        <end position="135"/>
    </location>
</feature>
<feature type="compositionally biased region" description="Polar residues" evidence="7">
    <location>
        <begin position="539"/>
        <end position="553"/>
    </location>
</feature>
<dbReference type="Proteomes" id="UP000243459">
    <property type="component" value="Chromosome 1"/>
</dbReference>
<feature type="compositionally biased region" description="Basic and acidic residues" evidence="7">
    <location>
        <begin position="451"/>
        <end position="463"/>
    </location>
</feature>
<evidence type="ECO:0000256" key="3">
    <source>
        <dbReference type="ARBA" id="ARBA00022771"/>
    </source>
</evidence>
<feature type="compositionally biased region" description="Basic and acidic residues" evidence="7">
    <location>
        <begin position="342"/>
        <end position="388"/>
    </location>
</feature>
<feature type="region of interest" description="Disordered" evidence="7">
    <location>
        <begin position="628"/>
        <end position="649"/>
    </location>
</feature>
<dbReference type="GO" id="GO:0003677">
    <property type="term" value="F:DNA binding"/>
    <property type="evidence" value="ECO:0007669"/>
    <property type="project" value="UniProtKB-KW"/>
</dbReference>
<dbReference type="OMA" id="CNADENN"/>
<feature type="zinc finger region" description="C3H1-type" evidence="6">
    <location>
        <begin position="108"/>
        <end position="135"/>
    </location>
</feature>
<keyword evidence="4 6" id="KW-0862">Zinc</keyword>
<feature type="domain" description="C3H1-type" evidence="8">
    <location>
        <begin position="45"/>
        <end position="71"/>
    </location>
</feature>
<accession>A0A5P1FP88</accession>
<evidence type="ECO:0000256" key="1">
    <source>
        <dbReference type="ARBA" id="ARBA00022723"/>
    </source>
</evidence>
<dbReference type="GO" id="GO:0003729">
    <property type="term" value="F:mRNA binding"/>
    <property type="evidence" value="ECO:0007669"/>
    <property type="project" value="TreeGrafter"/>
</dbReference>
<dbReference type="OrthoDB" id="5395350at2759"/>
<dbReference type="PANTHER" id="PTHR15725">
    <property type="entry name" value="ZN-FINGER, C-X8-C-X5-C-X3-H TYPE-CONTAINING"/>
    <property type="match status" value="1"/>
</dbReference>
<gene>
    <name evidence="9" type="ORF">A4U43_C01F10700</name>
</gene>
<evidence type="ECO:0000256" key="7">
    <source>
        <dbReference type="SAM" id="MobiDB-lite"/>
    </source>
</evidence>
<evidence type="ECO:0000313" key="9">
    <source>
        <dbReference type="EMBL" id="ONK79844.1"/>
    </source>
</evidence>
<dbReference type="InterPro" id="IPR000571">
    <property type="entry name" value="Znf_CCCH"/>
</dbReference>
<name>A0A5P1FP88_ASPOF</name>
<dbReference type="InterPro" id="IPR041686">
    <property type="entry name" value="Znf-CCCH_3"/>
</dbReference>
<feature type="compositionally biased region" description="Polar residues" evidence="7">
    <location>
        <begin position="498"/>
        <end position="513"/>
    </location>
</feature>
<feature type="compositionally biased region" description="Acidic residues" evidence="7">
    <location>
        <begin position="636"/>
        <end position="649"/>
    </location>
</feature>
<keyword evidence="3 6" id="KW-0863">Zinc-finger</keyword>
<feature type="compositionally biased region" description="Polar residues" evidence="7">
    <location>
        <begin position="441"/>
        <end position="450"/>
    </location>
</feature>
<feature type="region of interest" description="Disordered" evidence="7">
    <location>
        <begin position="537"/>
        <end position="599"/>
    </location>
</feature>
<dbReference type="SMART" id="SM00356">
    <property type="entry name" value="ZnF_C3H1"/>
    <property type="match status" value="3"/>
</dbReference>
<protein>
    <recommendedName>
        <fullName evidence="8">C3H1-type domain-containing protein</fullName>
    </recommendedName>
</protein>
<dbReference type="EMBL" id="CM007381">
    <property type="protein sequence ID" value="ONK79844.1"/>
    <property type="molecule type" value="Genomic_DNA"/>
</dbReference>
<organism evidence="9 10">
    <name type="scientific">Asparagus officinalis</name>
    <name type="common">Garden asparagus</name>
    <dbReference type="NCBI Taxonomy" id="4686"/>
    <lineage>
        <taxon>Eukaryota</taxon>
        <taxon>Viridiplantae</taxon>
        <taxon>Streptophyta</taxon>
        <taxon>Embryophyta</taxon>
        <taxon>Tracheophyta</taxon>
        <taxon>Spermatophyta</taxon>
        <taxon>Magnoliopsida</taxon>
        <taxon>Liliopsida</taxon>
        <taxon>Asparagales</taxon>
        <taxon>Asparagaceae</taxon>
        <taxon>Asparagoideae</taxon>
        <taxon>Asparagus</taxon>
    </lineage>
</organism>
<feature type="region of interest" description="Disordered" evidence="7">
    <location>
        <begin position="493"/>
        <end position="521"/>
    </location>
</feature>